<dbReference type="KEGG" id="ddz:DSYM_24130"/>
<keyword evidence="2" id="KW-0732">Signal</keyword>
<feature type="transmembrane region" description="Helical" evidence="1">
    <location>
        <begin position="171"/>
        <end position="188"/>
    </location>
</feature>
<evidence type="ECO:0008006" key="7">
    <source>
        <dbReference type="Google" id="ProtNLM"/>
    </source>
</evidence>
<keyword evidence="1" id="KW-0812">Transmembrane</keyword>
<dbReference type="SUPFAM" id="SSF49785">
    <property type="entry name" value="Galactose-binding domain-like"/>
    <property type="match status" value="1"/>
</dbReference>
<feature type="chain" id="PRO_5035277718" description="PEP-CTERM protein-sorting domain-containing protein" evidence="2">
    <location>
        <begin position="22"/>
        <end position="196"/>
    </location>
</feature>
<feature type="domain" description="Ice-binding protein C-terminal" evidence="4">
    <location>
        <begin position="167"/>
        <end position="191"/>
    </location>
</feature>
<evidence type="ECO:0000313" key="6">
    <source>
        <dbReference type="Proteomes" id="UP000662914"/>
    </source>
</evidence>
<name>A0A809SBQ1_9PROT</name>
<accession>A0A809SBQ1</accession>
<evidence type="ECO:0000259" key="3">
    <source>
        <dbReference type="Pfam" id="PF04862"/>
    </source>
</evidence>
<dbReference type="AlphaFoldDB" id="A0A809SBQ1"/>
<dbReference type="InterPro" id="IPR006946">
    <property type="entry name" value="DGR2-like_dom"/>
</dbReference>
<dbReference type="InterPro" id="IPR008979">
    <property type="entry name" value="Galactose-bd-like_sf"/>
</dbReference>
<dbReference type="Pfam" id="PF04862">
    <property type="entry name" value="DUF642"/>
    <property type="match status" value="1"/>
</dbReference>
<organism evidence="5 6">
    <name type="scientific">Candidatus Desulfobacillus denitrificans</name>
    <dbReference type="NCBI Taxonomy" id="2608985"/>
    <lineage>
        <taxon>Bacteria</taxon>
        <taxon>Pseudomonadati</taxon>
        <taxon>Pseudomonadota</taxon>
        <taxon>Betaproteobacteria</taxon>
        <taxon>Candidatus Desulfobacillus</taxon>
    </lineage>
</organism>
<dbReference type="Proteomes" id="UP000662914">
    <property type="component" value="Chromosome"/>
</dbReference>
<reference evidence="5" key="1">
    <citation type="journal article" name="DNA Res.">
        <title>The physiological potential of anammox bacteria as revealed by their core genome structure.</title>
        <authorList>
            <person name="Okubo T."/>
            <person name="Toyoda A."/>
            <person name="Fukuhara K."/>
            <person name="Uchiyama I."/>
            <person name="Harigaya Y."/>
            <person name="Kuroiwa M."/>
            <person name="Suzuki T."/>
            <person name="Murakami Y."/>
            <person name="Suwa Y."/>
            <person name="Takami H."/>
        </authorList>
    </citation>
    <scope>NUCLEOTIDE SEQUENCE</scope>
    <source>
        <strain evidence="5">317325-3</strain>
    </source>
</reference>
<evidence type="ECO:0000256" key="2">
    <source>
        <dbReference type="SAM" id="SignalP"/>
    </source>
</evidence>
<dbReference type="NCBIfam" id="TIGR02595">
    <property type="entry name" value="PEP_CTERM"/>
    <property type="match status" value="1"/>
</dbReference>
<evidence type="ECO:0000313" key="5">
    <source>
        <dbReference type="EMBL" id="BBO21714.1"/>
    </source>
</evidence>
<sequence>MSAIRNLVLATLVAFGGAAQAAPVFSDDFNANATALNAVPSGWTVSGGTVDIIGNGYFDFIPGSGAYVDLDGSSGAAGLLSRSFSLSSGVTYVASFQLAGNQRDAATESVSVNFGGTSASYSLPQSAGWTAYSLFFTPSSGGSFSISFANTGGDNVGMLLDNVSVAAVPEPGTWALLAAGLGMIFASGRRRLSRMR</sequence>
<dbReference type="Pfam" id="PF07589">
    <property type="entry name" value="PEP-CTERM"/>
    <property type="match status" value="1"/>
</dbReference>
<keyword evidence="1" id="KW-1133">Transmembrane helix</keyword>
<keyword evidence="1" id="KW-0472">Membrane</keyword>
<evidence type="ECO:0000259" key="4">
    <source>
        <dbReference type="Pfam" id="PF07589"/>
    </source>
</evidence>
<feature type="domain" description="DUF642" evidence="3">
    <location>
        <begin position="37"/>
        <end position="165"/>
    </location>
</feature>
<proteinExistence type="predicted"/>
<feature type="signal peptide" evidence="2">
    <location>
        <begin position="1"/>
        <end position="21"/>
    </location>
</feature>
<gene>
    <name evidence="5" type="ORF">DSYM_24130</name>
</gene>
<evidence type="ECO:0000256" key="1">
    <source>
        <dbReference type="SAM" id="Phobius"/>
    </source>
</evidence>
<dbReference type="InterPro" id="IPR013424">
    <property type="entry name" value="Ice-binding_C"/>
</dbReference>
<dbReference type="EMBL" id="AP021857">
    <property type="protein sequence ID" value="BBO21714.1"/>
    <property type="molecule type" value="Genomic_DNA"/>
</dbReference>
<protein>
    <recommendedName>
        <fullName evidence="7">PEP-CTERM protein-sorting domain-containing protein</fullName>
    </recommendedName>
</protein>
<dbReference type="Gene3D" id="2.60.120.260">
    <property type="entry name" value="Galactose-binding domain-like"/>
    <property type="match status" value="1"/>
</dbReference>